<accession>A0A841R5B2</accession>
<dbReference type="NCBIfam" id="TIGR04409">
    <property type="entry name" value="LptC_YrbK"/>
    <property type="match status" value="1"/>
</dbReference>
<dbReference type="GeneID" id="93486283"/>
<dbReference type="Pfam" id="PF06835">
    <property type="entry name" value="LptC"/>
    <property type="match status" value="1"/>
</dbReference>
<organism evidence="6 7">
    <name type="scientific">Negativicoccus succinicivorans</name>
    <dbReference type="NCBI Taxonomy" id="620903"/>
    <lineage>
        <taxon>Bacteria</taxon>
        <taxon>Bacillati</taxon>
        <taxon>Bacillota</taxon>
        <taxon>Negativicutes</taxon>
        <taxon>Veillonellales</taxon>
        <taxon>Veillonellaceae</taxon>
        <taxon>Negativicoccus</taxon>
    </lineage>
</organism>
<dbReference type="RefSeq" id="WP_159822317.1">
    <property type="nucleotide sequence ID" value="NZ_CABWNB010000001.1"/>
</dbReference>
<evidence type="ECO:0000256" key="1">
    <source>
        <dbReference type="ARBA" id="ARBA00022475"/>
    </source>
</evidence>
<keyword evidence="5" id="KW-0472">Membrane</keyword>
<keyword evidence="1" id="KW-1003">Cell membrane</keyword>
<sequence>MMKQPKWWLLAIGALLLFAGGIWYAFFGVGPEPASDQETALVEFKGADLHQEENGELIWKLSAKRIMMNPKTRVLYLEEAEALFSDGPHQIHVQAKKGEVDNIQKTVRLMGSVEIRSDNDTYVKVNNLLYDGGTGKLTATDGIRLERNGMVLTGDNLVADRALRQATVSGNVRLVKGDEAQ</sequence>
<evidence type="ECO:0000313" key="7">
    <source>
        <dbReference type="Proteomes" id="UP000591941"/>
    </source>
</evidence>
<keyword evidence="7" id="KW-1185">Reference proteome</keyword>
<reference evidence="6 7" key="1">
    <citation type="submission" date="2020-08" db="EMBL/GenBank/DDBJ databases">
        <title>Genomic Encyclopedia of Type Strains, Phase IV (KMG-IV): sequencing the most valuable type-strain genomes for metagenomic binning, comparative biology and taxonomic classification.</title>
        <authorList>
            <person name="Goeker M."/>
        </authorList>
    </citation>
    <scope>NUCLEOTIDE SEQUENCE [LARGE SCALE GENOMIC DNA]</scope>
    <source>
        <strain evidence="6 7">DSM 21255</strain>
    </source>
</reference>
<evidence type="ECO:0000256" key="2">
    <source>
        <dbReference type="ARBA" id="ARBA00022519"/>
    </source>
</evidence>
<dbReference type="GO" id="GO:0005886">
    <property type="term" value="C:plasma membrane"/>
    <property type="evidence" value="ECO:0007669"/>
    <property type="project" value="InterPro"/>
</dbReference>
<keyword evidence="3" id="KW-0812">Transmembrane</keyword>
<keyword evidence="4" id="KW-1133">Transmembrane helix</keyword>
<keyword evidence="2" id="KW-0997">Cell inner membrane</keyword>
<dbReference type="InterPro" id="IPR010664">
    <property type="entry name" value="LipoPS_assembly_LptC-rel"/>
</dbReference>
<dbReference type="Gene3D" id="2.60.450.10">
    <property type="entry name" value="Lipopolysaccharide (LPS) transport protein A like domain"/>
    <property type="match status" value="1"/>
</dbReference>
<gene>
    <name evidence="6" type="ORF">HNR45_001021</name>
</gene>
<dbReference type="Proteomes" id="UP000591941">
    <property type="component" value="Unassembled WGS sequence"/>
</dbReference>
<dbReference type="InterPro" id="IPR026265">
    <property type="entry name" value="LptC"/>
</dbReference>
<comment type="caution">
    <text evidence="6">The sequence shown here is derived from an EMBL/GenBank/DDBJ whole genome shotgun (WGS) entry which is preliminary data.</text>
</comment>
<dbReference type="EMBL" id="JACHHI010000004">
    <property type="protein sequence ID" value="MBB6477968.1"/>
    <property type="molecule type" value="Genomic_DNA"/>
</dbReference>
<name>A0A841R5B2_9FIRM</name>
<evidence type="ECO:0000256" key="5">
    <source>
        <dbReference type="ARBA" id="ARBA00023136"/>
    </source>
</evidence>
<evidence type="ECO:0000313" key="6">
    <source>
        <dbReference type="EMBL" id="MBB6477968.1"/>
    </source>
</evidence>
<protein>
    <submittedName>
        <fullName evidence="6">Lipopolysaccharide export system protein LptC</fullName>
    </submittedName>
</protein>
<dbReference type="GO" id="GO:0017089">
    <property type="term" value="F:glycolipid transfer activity"/>
    <property type="evidence" value="ECO:0007669"/>
    <property type="project" value="TreeGrafter"/>
</dbReference>
<dbReference type="GO" id="GO:0030288">
    <property type="term" value="C:outer membrane-bounded periplasmic space"/>
    <property type="evidence" value="ECO:0007669"/>
    <property type="project" value="TreeGrafter"/>
</dbReference>
<dbReference type="PANTHER" id="PTHR37481">
    <property type="entry name" value="LIPOPOLYSACCHARIDE EXPORT SYSTEM PROTEIN LPTC"/>
    <property type="match status" value="1"/>
</dbReference>
<dbReference type="AlphaFoldDB" id="A0A841R5B2"/>
<evidence type="ECO:0000256" key="3">
    <source>
        <dbReference type="ARBA" id="ARBA00022692"/>
    </source>
</evidence>
<dbReference type="PANTHER" id="PTHR37481:SF1">
    <property type="entry name" value="LIPOPOLYSACCHARIDE EXPORT SYSTEM PROTEIN LPTC"/>
    <property type="match status" value="1"/>
</dbReference>
<dbReference type="InterPro" id="IPR052363">
    <property type="entry name" value="LPS_export_LptC"/>
</dbReference>
<dbReference type="GO" id="GO:0015221">
    <property type="term" value="F:lipopolysaccharide transmembrane transporter activity"/>
    <property type="evidence" value="ECO:0007669"/>
    <property type="project" value="InterPro"/>
</dbReference>
<evidence type="ECO:0000256" key="4">
    <source>
        <dbReference type="ARBA" id="ARBA00022989"/>
    </source>
</evidence>
<proteinExistence type="predicted"/>
<dbReference type="OrthoDB" id="1629081at2"/>